<gene>
    <name evidence="2" type="ORF">HK100_005535</name>
</gene>
<feature type="compositionally biased region" description="Polar residues" evidence="1">
    <location>
        <begin position="224"/>
        <end position="241"/>
    </location>
</feature>
<evidence type="ECO:0000256" key="1">
    <source>
        <dbReference type="SAM" id="MobiDB-lite"/>
    </source>
</evidence>
<sequence length="306" mass="32613">MSDTTATTAHRLKAAQMLASAGTHSLARALIAHAFPHPLPATGHGSLSIAPAASPALGNSKPSNACLISHCPRCSSLFVPGVNCFVAIKKPNNYHIKNKKNKKPIPQSLIFLKLNKYSTPTATRPKLKQRQRHLLNNVVYKCCICNSSIIMKGAMKRDRDRVIAEVKALSASTTIAVTTAVAAVAPVASTESATVDIPKIIAPKLVLKQVNLVDASKKPSQVEASRLRSSTLKTNTNKGDTTSLSNIESSITNSNYTSNIKTSSKKIKDAKSSKFSALQSILASKKKDSSNSSSSSSSFNLDDFLL</sequence>
<dbReference type="EMBL" id="JADGJH010002585">
    <property type="protein sequence ID" value="KAJ3096588.1"/>
    <property type="molecule type" value="Genomic_DNA"/>
</dbReference>
<proteinExistence type="predicted"/>
<reference evidence="2" key="1">
    <citation type="submission" date="2020-05" db="EMBL/GenBank/DDBJ databases">
        <title>Phylogenomic resolution of chytrid fungi.</title>
        <authorList>
            <person name="Stajich J.E."/>
            <person name="Amses K."/>
            <person name="Simmons R."/>
            <person name="Seto K."/>
            <person name="Myers J."/>
            <person name="Bonds A."/>
            <person name="Quandt C.A."/>
            <person name="Barry K."/>
            <person name="Liu P."/>
            <person name="Grigoriev I."/>
            <person name="Longcore J.E."/>
            <person name="James T.Y."/>
        </authorList>
    </citation>
    <scope>NUCLEOTIDE SEQUENCE</scope>
    <source>
        <strain evidence="2">JEL0513</strain>
    </source>
</reference>
<dbReference type="Proteomes" id="UP001211907">
    <property type="component" value="Unassembled WGS sequence"/>
</dbReference>
<accession>A0AAD5ST10</accession>
<feature type="region of interest" description="Disordered" evidence="1">
    <location>
        <begin position="283"/>
        <end position="306"/>
    </location>
</feature>
<comment type="caution">
    <text evidence="2">The sequence shown here is derived from an EMBL/GenBank/DDBJ whole genome shotgun (WGS) entry which is preliminary data.</text>
</comment>
<protein>
    <submittedName>
        <fullName evidence="2">Uncharacterized protein</fullName>
    </submittedName>
</protein>
<name>A0AAD5ST10_9FUNG</name>
<dbReference type="AlphaFoldDB" id="A0AAD5ST10"/>
<evidence type="ECO:0000313" key="3">
    <source>
        <dbReference type="Proteomes" id="UP001211907"/>
    </source>
</evidence>
<evidence type="ECO:0000313" key="2">
    <source>
        <dbReference type="EMBL" id="KAJ3096588.1"/>
    </source>
</evidence>
<feature type="compositionally biased region" description="Low complexity" evidence="1">
    <location>
        <begin position="290"/>
        <end position="306"/>
    </location>
</feature>
<feature type="region of interest" description="Disordered" evidence="1">
    <location>
        <begin position="224"/>
        <end position="247"/>
    </location>
</feature>
<organism evidence="2 3">
    <name type="scientific">Physocladia obscura</name>
    <dbReference type="NCBI Taxonomy" id="109957"/>
    <lineage>
        <taxon>Eukaryota</taxon>
        <taxon>Fungi</taxon>
        <taxon>Fungi incertae sedis</taxon>
        <taxon>Chytridiomycota</taxon>
        <taxon>Chytridiomycota incertae sedis</taxon>
        <taxon>Chytridiomycetes</taxon>
        <taxon>Chytridiales</taxon>
        <taxon>Chytriomycetaceae</taxon>
        <taxon>Physocladia</taxon>
    </lineage>
</organism>
<keyword evidence="3" id="KW-1185">Reference proteome</keyword>